<evidence type="ECO:0000313" key="2">
    <source>
        <dbReference type="EMBL" id="NFF89143.1"/>
    </source>
</evidence>
<reference evidence="6 7" key="2">
    <citation type="submission" date="2019-04" db="EMBL/GenBank/DDBJ databases">
        <title>Genome sequencing of Clostridium botulinum Groups I-IV and Clostridium butyricum.</title>
        <authorList>
            <person name="Brunt J."/>
            <person name="Van Vliet A.H.M."/>
            <person name="Stringer S.C."/>
            <person name="Carter A.T."/>
            <person name="Peck M.W."/>
        </authorList>
    </citation>
    <scope>NUCLEOTIDE SEQUENCE [LARGE SCALE GENOMIC DNA]</scope>
    <source>
        <strain evidence="2 7">1605</strain>
        <strain evidence="4 8">BL81</strain>
        <strain evidence="3 6">CB-K-33E</strain>
    </source>
</reference>
<dbReference type="Proteomes" id="UP000472355">
    <property type="component" value="Unassembled WGS sequence"/>
</dbReference>
<gene>
    <name evidence="1" type="ORF">EXM65_11000</name>
    <name evidence="2" type="ORF">FC774_14910</name>
    <name evidence="3" type="ORF">FDB51_01255</name>
    <name evidence="4" type="ORF">FDG31_18315</name>
</gene>
<dbReference type="OrthoDB" id="289561at2"/>
<dbReference type="EMBL" id="SGKU01000029">
    <property type="protein sequence ID" value="NFA43085.1"/>
    <property type="molecule type" value="Genomic_DNA"/>
</dbReference>
<evidence type="ECO:0000313" key="7">
    <source>
        <dbReference type="Proteomes" id="UP000476820"/>
    </source>
</evidence>
<name>A0A0C2SH56_CLOBO</name>
<evidence type="ECO:0000313" key="1">
    <source>
        <dbReference type="EMBL" id="NFA43085.1"/>
    </source>
</evidence>
<dbReference type="EMBL" id="SWVK01000001">
    <property type="protein sequence ID" value="NFN33776.1"/>
    <property type="molecule type" value="Genomic_DNA"/>
</dbReference>
<dbReference type="Proteomes" id="UP000473681">
    <property type="component" value="Unassembled WGS sequence"/>
</dbReference>
<dbReference type="EMBL" id="SWOV01000052">
    <property type="protein sequence ID" value="NFF89143.1"/>
    <property type="molecule type" value="Genomic_DNA"/>
</dbReference>
<evidence type="ECO:0000313" key="3">
    <source>
        <dbReference type="EMBL" id="NFN33776.1"/>
    </source>
</evidence>
<dbReference type="Proteomes" id="UP000486903">
    <property type="component" value="Unassembled WGS sequence"/>
</dbReference>
<evidence type="ECO:0000313" key="4">
    <source>
        <dbReference type="EMBL" id="NFV28049.1"/>
    </source>
</evidence>
<evidence type="ECO:0000313" key="8">
    <source>
        <dbReference type="Proteomes" id="UP000486903"/>
    </source>
</evidence>
<evidence type="ECO:0000313" key="5">
    <source>
        <dbReference type="Proteomes" id="UP000472355"/>
    </source>
</evidence>
<proteinExistence type="predicted"/>
<evidence type="ECO:0000313" key="6">
    <source>
        <dbReference type="Proteomes" id="UP000473681"/>
    </source>
</evidence>
<comment type="caution">
    <text evidence="1">The sequence shown here is derived from an EMBL/GenBank/DDBJ whole genome shotgun (WGS) entry which is preliminary data.</text>
</comment>
<protein>
    <submittedName>
        <fullName evidence="1">Uncharacterized protein</fullName>
    </submittedName>
</protein>
<dbReference type="RefSeq" id="WP_003371155.1">
    <property type="nucleotide sequence ID" value="NZ_CP010520.1"/>
</dbReference>
<reference evidence="1 5" key="1">
    <citation type="submission" date="2019-02" db="EMBL/GenBank/DDBJ databases">
        <title>Genome sequencing of Clostridium botulinum clinical isolates.</title>
        <authorList>
            <person name="Brunt J."/>
            <person name="Van Vliet A.H.M."/>
            <person name="Stringer S.C."/>
            <person name="Grant K.A."/>
            <person name="Carter A.C."/>
            <person name="Peck M.W."/>
        </authorList>
    </citation>
    <scope>NUCLEOTIDE SEQUENCE [LARGE SCALE GENOMIC DNA]</scope>
    <source>
        <strain evidence="1 5">H113700579</strain>
    </source>
</reference>
<organism evidence="1 5">
    <name type="scientific">Clostridium botulinum</name>
    <dbReference type="NCBI Taxonomy" id="1491"/>
    <lineage>
        <taxon>Bacteria</taxon>
        <taxon>Bacillati</taxon>
        <taxon>Bacillota</taxon>
        <taxon>Clostridia</taxon>
        <taxon>Eubacteriales</taxon>
        <taxon>Clostridiaceae</taxon>
        <taxon>Clostridium</taxon>
    </lineage>
</organism>
<dbReference type="AlphaFoldDB" id="A0A0C2SH56"/>
<dbReference type="Proteomes" id="UP000476820">
    <property type="component" value="Unassembled WGS sequence"/>
</dbReference>
<dbReference type="EMBL" id="SXFB01000029">
    <property type="protein sequence ID" value="NFV28049.1"/>
    <property type="molecule type" value="Genomic_DNA"/>
</dbReference>
<accession>A0A0C2SH56</accession>
<sequence>MKYPIDVKNFQDTIYNIVGIDSIESGVCDLEGVDSDLVLTSDYAHLPIAALLRTNGGFENELLVQFRFTIDKSEEGLEALEFISWFVRDYARDKTKLQLTPFALPPQTPNGRQLGNTLRFHIDLFVENVHDSLDPVLKEVKQLNKTLSMAIKLYKIKVK</sequence>